<organism evidence="1 2">
    <name type="scientific">Mucor lusitanicus CBS 277.49</name>
    <dbReference type="NCBI Taxonomy" id="747725"/>
    <lineage>
        <taxon>Eukaryota</taxon>
        <taxon>Fungi</taxon>
        <taxon>Fungi incertae sedis</taxon>
        <taxon>Mucoromycota</taxon>
        <taxon>Mucoromycotina</taxon>
        <taxon>Mucoromycetes</taxon>
        <taxon>Mucorales</taxon>
        <taxon>Mucorineae</taxon>
        <taxon>Mucoraceae</taxon>
        <taxon>Mucor</taxon>
    </lineage>
</organism>
<evidence type="ECO:0000313" key="2">
    <source>
        <dbReference type="Proteomes" id="UP000077051"/>
    </source>
</evidence>
<dbReference type="STRING" id="747725.A0A162MRJ2"/>
<dbReference type="OrthoDB" id="2288618at2759"/>
<sequence>MKDIYNLFKSVADVKVKNPSAEILAIDHLFNHNERDRFSFFPLVKTTKHTVVVKKKISRQLVTKSLDFYMNNAPSELLKQQLVANPKACDQITLIADETPGELVEKNRVQDLWLGDLVISGGVLFMFARFFTLGHTRLMVDPETIEVASIATVVCRTSESIMKSSFFPYLPDENSKQALDRIFSYSRFKRPSDGKVQGRHFMPVKVVPLNLFTDDMSGNRTKKYNKFDSWSMVPAALPLKQRHQLEFTNFICTDNVLSAMQMLPAIVDDLSSLEKGVEMMTPDGEKALVVAPVQFITADNARHAEIASSKGATSNRPCRKCNWEIKTAPRADGTDYASTRRSEAVVRSIYENFLSKGGDNLDLLDDTSRGYKLVGGQALLRLEAFETMIDNPIEVLHTVMLGVGKTLVKNLVRDHLNDKELEALQKLAP</sequence>
<dbReference type="Proteomes" id="UP000077051">
    <property type="component" value="Unassembled WGS sequence"/>
</dbReference>
<protein>
    <submittedName>
        <fullName evidence="1">Uncharacterized protein</fullName>
    </submittedName>
</protein>
<accession>A0A162MRJ2</accession>
<dbReference type="AlphaFoldDB" id="A0A162MRJ2"/>
<dbReference type="VEuPathDB" id="FungiDB:MUCCIDRAFT_108434"/>
<evidence type="ECO:0000313" key="1">
    <source>
        <dbReference type="EMBL" id="OAD04605.1"/>
    </source>
</evidence>
<comment type="caution">
    <text evidence="1">The sequence shown here is derived from an EMBL/GenBank/DDBJ whole genome shotgun (WGS) entry which is preliminary data.</text>
</comment>
<keyword evidence="2" id="KW-1185">Reference proteome</keyword>
<proteinExistence type="predicted"/>
<gene>
    <name evidence="1" type="ORF">MUCCIDRAFT_108434</name>
</gene>
<dbReference type="EMBL" id="AMYB01000003">
    <property type="protein sequence ID" value="OAD04605.1"/>
    <property type="molecule type" value="Genomic_DNA"/>
</dbReference>
<reference evidence="1 2" key="1">
    <citation type="submission" date="2015-06" db="EMBL/GenBank/DDBJ databases">
        <title>Expansion of signal transduction pathways in fungi by whole-genome duplication.</title>
        <authorList>
            <consortium name="DOE Joint Genome Institute"/>
            <person name="Corrochano L.M."/>
            <person name="Kuo A."/>
            <person name="Marcet-Houben M."/>
            <person name="Polaino S."/>
            <person name="Salamov A."/>
            <person name="Villalobos J.M."/>
            <person name="Alvarez M.I."/>
            <person name="Avalos J."/>
            <person name="Benito E.P."/>
            <person name="Benoit I."/>
            <person name="Burger G."/>
            <person name="Camino L.P."/>
            <person name="Canovas D."/>
            <person name="Cerda-Olmedo E."/>
            <person name="Cheng J.-F."/>
            <person name="Dominguez A."/>
            <person name="Elias M."/>
            <person name="Eslava A.P."/>
            <person name="Glaser F."/>
            <person name="Grimwood J."/>
            <person name="Gutierrez G."/>
            <person name="Heitman J."/>
            <person name="Henrissat B."/>
            <person name="Iturriaga E.A."/>
            <person name="Lang B.F."/>
            <person name="Lavin J.L."/>
            <person name="Lee S."/>
            <person name="Li W."/>
            <person name="Lindquist E."/>
            <person name="Lopez-Garcia S."/>
            <person name="Luque E.M."/>
            <person name="Marcos A.T."/>
            <person name="Martin J."/>
            <person name="Mccluskey K."/>
            <person name="Medina H.R."/>
            <person name="Miralles-Duran A."/>
            <person name="Miyazaki A."/>
            <person name="Munoz-Torres E."/>
            <person name="Oguiza J.A."/>
            <person name="Ohm R."/>
            <person name="Olmedo M."/>
            <person name="Orejas M."/>
            <person name="Ortiz-Castellanos L."/>
            <person name="Pisabarro A.G."/>
            <person name="Rodriguez-Romero J."/>
            <person name="Ruiz-Herrera J."/>
            <person name="Ruiz-Vazquez R."/>
            <person name="Sanz C."/>
            <person name="Schackwitz W."/>
            <person name="Schmutz J."/>
            <person name="Shahriari M."/>
            <person name="Shelest E."/>
            <person name="Silva-Franco F."/>
            <person name="Soanes D."/>
            <person name="Syed K."/>
            <person name="Tagua V.G."/>
            <person name="Talbot N.J."/>
            <person name="Thon M."/>
            <person name="De Vries R.P."/>
            <person name="Wiebenga A."/>
            <person name="Yadav J.S."/>
            <person name="Braun E.L."/>
            <person name="Baker S."/>
            <person name="Garre V."/>
            <person name="Horwitz B."/>
            <person name="Torres-Martinez S."/>
            <person name="Idnurm A."/>
            <person name="Herrera-Estrella A."/>
            <person name="Gabaldon T."/>
            <person name="Grigoriev I.V."/>
        </authorList>
    </citation>
    <scope>NUCLEOTIDE SEQUENCE [LARGE SCALE GENOMIC DNA]</scope>
    <source>
        <strain evidence="1 2">CBS 277.49</strain>
    </source>
</reference>
<name>A0A162MRJ2_MUCCL</name>